<gene>
    <name evidence="1" type="ORF">GCM10011366_12770</name>
</gene>
<keyword evidence="2" id="KW-1185">Reference proteome</keyword>
<accession>A0A917F419</accession>
<evidence type="ECO:0000313" key="2">
    <source>
        <dbReference type="Proteomes" id="UP000605670"/>
    </source>
</evidence>
<dbReference type="Proteomes" id="UP000605670">
    <property type="component" value="Unassembled WGS sequence"/>
</dbReference>
<dbReference type="AlphaFoldDB" id="A0A917F419"/>
<dbReference type="EMBL" id="BMEM01000001">
    <property type="protein sequence ID" value="GGF46512.1"/>
    <property type="molecule type" value="Genomic_DNA"/>
</dbReference>
<organism evidence="1 2">
    <name type="scientific">Ornithinimicrobium tianjinense</name>
    <dbReference type="NCBI Taxonomy" id="1195761"/>
    <lineage>
        <taxon>Bacteria</taxon>
        <taxon>Bacillati</taxon>
        <taxon>Actinomycetota</taxon>
        <taxon>Actinomycetes</taxon>
        <taxon>Micrococcales</taxon>
        <taxon>Ornithinimicrobiaceae</taxon>
        <taxon>Ornithinimicrobium</taxon>
    </lineage>
</organism>
<evidence type="ECO:0000313" key="1">
    <source>
        <dbReference type="EMBL" id="GGF46512.1"/>
    </source>
</evidence>
<reference evidence="1" key="2">
    <citation type="submission" date="2020-09" db="EMBL/GenBank/DDBJ databases">
        <authorList>
            <person name="Sun Q."/>
            <person name="Zhou Y."/>
        </authorList>
    </citation>
    <scope>NUCLEOTIDE SEQUENCE</scope>
    <source>
        <strain evidence="1">CGMCC 1.12160</strain>
    </source>
</reference>
<comment type="caution">
    <text evidence="1">The sequence shown here is derived from an EMBL/GenBank/DDBJ whole genome shotgun (WGS) entry which is preliminary data.</text>
</comment>
<reference evidence="1" key="1">
    <citation type="journal article" date="2014" name="Int. J. Syst. Evol. Microbiol.">
        <title>Complete genome sequence of Corynebacterium casei LMG S-19264T (=DSM 44701T), isolated from a smear-ripened cheese.</title>
        <authorList>
            <consortium name="US DOE Joint Genome Institute (JGI-PGF)"/>
            <person name="Walter F."/>
            <person name="Albersmeier A."/>
            <person name="Kalinowski J."/>
            <person name="Ruckert C."/>
        </authorList>
    </citation>
    <scope>NUCLEOTIDE SEQUENCE</scope>
    <source>
        <strain evidence="1">CGMCC 1.12160</strain>
    </source>
</reference>
<protein>
    <submittedName>
        <fullName evidence="1">Uncharacterized protein</fullName>
    </submittedName>
</protein>
<proteinExistence type="predicted"/>
<name>A0A917F419_9MICO</name>
<sequence>MTEERQPASWWLHKAHARVTDWERRGGDYAVWARSDAKIVQEHRPVPFETGAPCQECGKAWPCGMFRAVLASD</sequence>